<evidence type="ECO:0000313" key="1">
    <source>
        <dbReference type="EnsemblPlants" id="AVESA.00010b.r2.2CG0262400.1.CDS"/>
    </source>
</evidence>
<dbReference type="Proteomes" id="UP001732700">
    <property type="component" value="Chromosome 2C"/>
</dbReference>
<dbReference type="EnsemblPlants" id="AVESA.00010b.r2.2CG0262400.1">
    <property type="protein sequence ID" value="AVESA.00010b.r2.2CG0262400.1.CDS"/>
    <property type="gene ID" value="AVESA.00010b.r2.2CG0262400"/>
</dbReference>
<protein>
    <submittedName>
        <fullName evidence="1">Uncharacterized protein</fullName>
    </submittedName>
</protein>
<name>A0ACD5UJE9_AVESA</name>
<organism evidence="1 2">
    <name type="scientific">Avena sativa</name>
    <name type="common">Oat</name>
    <dbReference type="NCBI Taxonomy" id="4498"/>
    <lineage>
        <taxon>Eukaryota</taxon>
        <taxon>Viridiplantae</taxon>
        <taxon>Streptophyta</taxon>
        <taxon>Embryophyta</taxon>
        <taxon>Tracheophyta</taxon>
        <taxon>Spermatophyta</taxon>
        <taxon>Magnoliopsida</taxon>
        <taxon>Liliopsida</taxon>
        <taxon>Poales</taxon>
        <taxon>Poaceae</taxon>
        <taxon>BOP clade</taxon>
        <taxon>Pooideae</taxon>
        <taxon>Poodae</taxon>
        <taxon>Poeae</taxon>
        <taxon>Poeae Chloroplast Group 1 (Aveneae type)</taxon>
        <taxon>Aveninae</taxon>
        <taxon>Avena</taxon>
    </lineage>
</organism>
<evidence type="ECO:0000313" key="2">
    <source>
        <dbReference type="Proteomes" id="UP001732700"/>
    </source>
</evidence>
<sequence>MSSITIPSPVPSPADDAESIRKALQGWRADKEALVGILAHRTAAQRSGIRRAYAFLFREPMLNSFRQRLSRQYCGVSLDFWKALILWSMDAAERDANLVHGALRQRGDGDYVSVLVEVACASTPDHLVAVRRAYRALFACSVEEDLASSSAFQQPLKKMLVSLVSSYRYGGEGVDEDAAKLEACQLSEAIRKKEPHRDEVIRIVSTRSKAQLAATLRRYRDDHGTDFAEDIDSHCSSEFAKTLKSAVWCLTSSEKHFAEVIRHSIAGLGTYEDMLTRAIVSRAEIDMEQIKAEYRVRFKTTVTLDVVDDTSFGYKDILLALVGGEEEGAEIMPRCFP</sequence>
<keyword evidence="2" id="KW-1185">Reference proteome</keyword>
<reference evidence="1" key="1">
    <citation type="submission" date="2021-05" db="EMBL/GenBank/DDBJ databases">
        <authorList>
            <person name="Scholz U."/>
            <person name="Mascher M."/>
            <person name="Fiebig A."/>
        </authorList>
    </citation>
    <scope>NUCLEOTIDE SEQUENCE [LARGE SCALE GENOMIC DNA]</scope>
</reference>
<proteinExistence type="predicted"/>
<reference evidence="1" key="2">
    <citation type="submission" date="2025-09" db="UniProtKB">
        <authorList>
            <consortium name="EnsemblPlants"/>
        </authorList>
    </citation>
    <scope>IDENTIFICATION</scope>
</reference>
<accession>A0ACD5UJE9</accession>